<protein>
    <submittedName>
        <fullName evidence="2">Uncharacterized protein</fullName>
    </submittedName>
</protein>
<proteinExistence type="predicted"/>
<comment type="caution">
    <text evidence="2">The sequence shown here is derived from an EMBL/GenBank/DDBJ whole genome shotgun (WGS) entry which is preliminary data.</text>
</comment>
<name>A0AA40ETQ2_9PEZI</name>
<dbReference type="EMBL" id="JAUKTV010000002">
    <property type="protein sequence ID" value="KAK0745302.1"/>
    <property type="molecule type" value="Genomic_DNA"/>
</dbReference>
<dbReference type="Proteomes" id="UP001172159">
    <property type="component" value="Unassembled WGS sequence"/>
</dbReference>
<keyword evidence="3" id="KW-1185">Reference proteome</keyword>
<evidence type="ECO:0000256" key="1">
    <source>
        <dbReference type="SAM" id="MobiDB-lite"/>
    </source>
</evidence>
<organism evidence="2 3">
    <name type="scientific">Apiosordaria backusii</name>
    <dbReference type="NCBI Taxonomy" id="314023"/>
    <lineage>
        <taxon>Eukaryota</taxon>
        <taxon>Fungi</taxon>
        <taxon>Dikarya</taxon>
        <taxon>Ascomycota</taxon>
        <taxon>Pezizomycotina</taxon>
        <taxon>Sordariomycetes</taxon>
        <taxon>Sordariomycetidae</taxon>
        <taxon>Sordariales</taxon>
        <taxon>Lasiosphaeriaceae</taxon>
        <taxon>Apiosordaria</taxon>
    </lineage>
</organism>
<sequence>MYHNYHWLVGIQEKAEICRAILRKVKQRREWKARMADQMSLMAEKERLAQAKIEMRSAAQECLGLIEEVKKNLEERSAEEKRKRKTEKRKENREKNNPLRAERKRQRKLVMQMKESKGPRVDLGVGFCNSHSRKGVEFL</sequence>
<reference evidence="2" key="1">
    <citation type="submission" date="2023-06" db="EMBL/GenBank/DDBJ databases">
        <title>Genome-scale phylogeny and comparative genomics of the fungal order Sordariales.</title>
        <authorList>
            <consortium name="Lawrence Berkeley National Laboratory"/>
            <person name="Hensen N."/>
            <person name="Bonometti L."/>
            <person name="Westerberg I."/>
            <person name="Brannstrom I.O."/>
            <person name="Guillou S."/>
            <person name="Cros-Aarteil S."/>
            <person name="Calhoun S."/>
            <person name="Haridas S."/>
            <person name="Kuo A."/>
            <person name="Mondo S."/>
            <person name="Pangilinan J."/>
            <person name="Riley R."/>
            <person name="Labutti K."/>
            <person name="Andreopoulos B."/>
            <person name="Lipzen A."/>
            <person name="Chen C."/>
            <person name="Yanf M."/>
            <person name="Daum C."/>
            <person name="Ng V."/>
            <person name="Clum A."/>
            <person name="Steindorff A."/>
            <person name="Ohm R."/>
            <person name="Martin F."/>
            <person name="Silar P."/>
            <person name="Natvig D."/>
            <person name="Lalanne C."/>
            <person name="Gautier V."/>
            <person name="Ament-Velasquez S.L."/>
            <person name="Kruys A."/>
            <person name="Hutchinson M.I."/>
            <person name="Powell A.J."/>
            <person name="Barry K."/>
            <person name="Miller A.N."/>
            <person name="Grigoriev I.V."/>
            <person name="Debuchy R."/>
            <person name="Gladieux P."/>
            <person name="Thoren M.H."/>
            <person name="Johannesson H."/>
        </authorList>
    </citation>
    <scope>NUCLEOTIDE SEQUENCE</scope>
    <source>
        <strain evidence="2">CBS 540.89</strain>
    </source>
</reference>
<gene>
    <name evidence="2" type="ORF">B0T21DRAFT_408333</name>
</gene>
<evidence type="ECO:0000313" key="3">
    <source>
        <dbReference type="Proteomes" id="UP001172159"/>
    </source>
</evidence>
<accession>A0AA40ETQ2</accession>
<feature type="region of interest" description="Disordered" evidence="1">
    <location>
        <begin position="73"/>
        <end position="107"/>
    </location>
</feature>
<dbReference type="AlphaFoldDB" id="A0AA40ETQ2"/>
<feature type="compositionally biased region" description="Basic and acidic residues" evidence="1">
    <location>
        <begin position="88"/>
        <end position="101"/>
    </location>
</feature>
<evidence type="ECO:0000313" key="2">
    <source>
        <dbReference type="EMBL" id="KAK0745302.1"/>
    </source>
</evidence>